<name>A0A9X3AXF1_9GAMM</name>
<keyword evidence="3" id="KW-1185">Reference proteome</keyword>
<evidence type="ECO:0000256" key="1">
    <source>
        <dbReference type="SAM" id="SignalP"/>
    </source>
</evidence>
<dbReference type="EMBL" id="JAMTCD010000023">
    <property type="protein sequence ID" value="MCT7943128.1"/>
    <property type="molecule type" value="Genomic_DNA"/>
</dbReference>
<organism evidence="2 3">
    <name type="scientific">Shewanella holmiensis</name>
    <dbReference type="NCBI Taxonomy" id="2952222"/>
    <lineage>
        <taxon>Bacteria</taxon>
        <taxon>Pseudomonadati</taxon>
        <taxon>Pseudomonadota</taxon>
        <taxon>Gammaproteobacteria</taxon>
        <taxon>Alteromonadales</taxon>
        <taxon>Shewanellaceae</taxon>
        <taxon>Shewanella</taxon>
    </lineage>
</organism>
<reference evidence="2" key="1">
    <citation type="journal article" date="2023" name="Int. J. Syst. Evol. Microbiol.">
        <title>&lt;i&gt;Shewanella septentrionalis&lt;/i&gt; sp. nov. and &lt;i&gt;Shewanella holmiensis&lt;/i&gt; sp. nov., isolated from Baltic Sea water and sediments.</title>
        <authorList>
            <person name="Martin-Rodriguez A.J."/>
            <person name="Thorell K."/>
            <person name="Joffre E."/>
            <person name="Jensie-Markopoulos S."/>
            <person name="Moore E.R.B."/>
            <person name="Sjoling A."/>
        </authorList>
    </citation>
    <scope>NUCLEOTIDE SEQUENCE</scope>
    <source>
        <strain evidence="2">SP1S2-7</strain>
    </source>
</reference>
<feature type="signal peptide" evidence="1">
    <location>
        <begin position="1"/>
        <end position="25"/>
    </location>
</feature>
<proteinExistence type="predicted"/>
<keyword evidence="1" id="KW-0732">Signal</keyword>
<comment type="caution">
    <text evidence="2">The sequence shown here is derived from an EMBL/GenBank/DDBJ whole genome shotgun (WGS) entry which is preliminary data.</text>
</comment>
<dbReference type="RefSeq" id="WP_261299466.1">
    <property type="nucleotide sequence ID" value="NZ_JAMTCD010000023.1"/>
</dbReference>
<dbReference type="InterPro" id="IPR022562">
    <property type="entry name" value="DUF3466"/>
</dbReference>
<dbReference type="AlphaFoldDB" id="A0A9X3AXF1"/>
<evidence type="ECO:0000313" key="2">
    <source>
        <dbReference type="EMBL" id="MCT7943128.1"/>
    </source>
</evidence>
<protein>
    <submittedName>
        <fullName evidence="2">DUF3466 family protein</fullName>
    </submittedName>
</protein>
<accession>A0A9X3AXF1</accession>
<evidence type="ECO:0000313" key="3">
    <source>
        <dbReference type="Proteomes" id="UP001155546"/>
    </source>
</evidence>
<gene>
    <name evidence="2" type="ORF">NE535_15235</name>
</gene>
<feature type="chain" id="PRO_5040860657" evidence="1">
    <location>
        <begin position="26"/>
        <end position="635"/>
    </location>
</feature>
<dbReference type="Pfam" id="PF11949">
    <property type="entry name" value="DUF3466"/>
    <property type="match status" value="1"/>
</dbReference>
<sequence length="635" mass="70062">MKLKLDKALSLVAIGVLSGIGSTQAAPVYEIVNLDEATYDLLGTIDGTRNGYAMGVDANDQLVGISQGKKKLDVDDVDDGIINVEDGIEPEEKISYSIFKPIEANNFTFTAAGNAAESWKPEFFSIAGTTAPGSTDSEGEVIVNSIDTFFYGLNSNNVKVGSYTAPEKQLPYVGALEDQDFWYYRDFELRGVAVSTATEPATELPLVPPYTTFTREAVGDKPAATVGLGGWSAAAAVNENNIAVGYGSTDLVSFSIDRINQCIDDFNAQPEFPVPIDVCVQAYQYPDVNNNRRNIQYQTRTLVWDLNNIDTAGNPLVTELPLGLTPPANSTLVFTAQGLGINNNADVVGRSHVYRNGDTDRLRQDAAYWKKDTNGDYQYNWVNFNDDEVYSSMAYDINDTGILVGNYRKYIGGYLRDKFFTLDTNTAGETPVTPEDFTPGISDLSSKAKDINNKGQVVGYIEVTYDKEKPRPKAGFLYNYNDKEFTNLNDRLVCDSKGYVSTGETTWERKKITIQDGTGESLTYESDIYVVEANSINEDGTIVGTAFIRKPRYQFDSNGNLILDENTKQPLFQLSGNGDPVTSYVPRMVVLKPTSGEACTYTDVVEEKPYERKGAASFAWLFALPLLWLRRRSLK</sequence>
<dbReference type="Proteomes" id="UP001155546">
    <property type="component" value="Unassembled WGS sequence"/>
</dbReference>